<dbReference type="InterPro" id="IPR003367">
    <property type="entry name" value="Thrombospondin_3-like_rpt"/>
</dbReference>
<comment type="caution">
    <text evidence="4">The sequence shown here is derived from an EMBL/GenBank/DDBJ whole genome shotgun (WGS) entry which is preliminary data.</text>
</comment>
<dbReference type="InterPro" id="IPR028974">
    <property type="entry name" value="TSP_type-3_rpt"/>
</dbReference>
<feature type="compositionally biased region" description="Acidic residues" evidence="3">
    <location>
        <begin position="254"/>
        <end position="273"/>
    </location>
</feature>
<feature type="compositionally biased region" description="Polar residues" evidence="3">
    <location>
        <begin position="432"/>
        <end position="441"/>
    </location>
</feature>
<dbReference type="Pfam" id="PF02412">
    <property type="entry name" value="TSP_3"/>
    <property type="match status" value="7"/>
</dbReference>
<feature type="compositionally biased region" description="Basic and acidic residues" evidence="3">
    <location>
        <begin position="373"/>
        <end position="383"/>
    </location>
</feature>
<organism evidence="4 5">
    <name type="scientific">Sorangium cellulosum</name>
    <name type="common">Polyangium cellulosum</name>
    <dbReference type="NCBI Taxonomy" id="56"/>
    <lineage>
        <taxon>Bacteria</taxon>
        <taxon>Pseudomonadati</taxon>
        <taxon>Myxococcota</taxon>
        <taxon>Polyangia</taxon>
        <taxon>Polyangiales</taxon>
        <taxon>Polyangiaceae</taxon>
        <taxon>Sorangium</taxon>
    </lineage>
</organism>
<dbReference type="GO" id="GO:0005509">
    <property type="term" value="F:calcium ion binding"/>
    <property type="evidence" value="ECO:0007669"/>
    <property type="project" value="InterPro"/>
</dbReference>
<dbReference type="EMBL" id="JEMB01002701">
    <property type="protein sequence ID" value="KYF79035.1"/>
    <property type="molecule type" value="Genomic_DNA"/>
</dbReference>
<feature type="compositionally biased region" description="Acidic residues" evidence="3">
    <location>
        <begin position="442"/>
        <end position="460"/>
    </location>
</feature>
<accession>A0A150RFI7</accession>
<dbReference type="InterPro" id="IPR017897">
    <property type="entry name" value="Thrombospondin_3_rpt"/>
</dbReference>
<keyword evidence="1" id="KW-0732">Signal</keyword>
<feature type="compositionally biased region" description="Acidic residues" evidence="3">
    <location>
        <begin position="233"/>
        <end position="243"/>
    </location>
</feature>
<feature type="compositionally biased region" description="Acidic residues" evidence="3">
    <location>
        <begin position="384"/>
        <end position="393"/>
    </location>
</feature>
<dbReference type="Proteomes" id="UP000075635">
    <property type="component" value="Unassembled WGS sequence"/>
</dbReference>
<evidence type="ECO:0000256" key="1">
    <source>
        <dbReference type="ARBA" id="ARBA00022729"/>
    </source>
</evidence>
<feature type="compositionally biased region" description="Acidic residues" evidence="3">
    <location>
        <begin position="341"/>
        <end position="355"/>
    </location>
</feature>
<feature type="compositionally biased region" description="Acidic residues" evidence="3">
    <location>
        <begin position="290"/>
        <end position="309"/>
    </location>
</feature>
<feature type="region of interest" description="Disordered" evidence="3">
    <location>
        <begin position="233"/>
        <end position="486"/>
    </location>
</feature>
<dbReference type="AlphaFoldDB" id="A0A150RFI7"/>
<dbReference type="Gene3D" id="4.10.1080.10">
    <property type="entry name" value="TSP type-3 repeat"/>
    <property type="match status" value="2"/>
</dbReference>
<proteinExistence type="predicted"/>
<dbReference type="SUPFAM" id="SSF103647">
    <property type="entry name" value="TSP type-3 repeat"/>
    <property type="match status" value="2"/>
</dbReference>
<dbReference type="PROSITE" id="PS51234">
    <property type="entry name" value="TSP3"/>
    <property type="match status" value="5"/>
</dbReference>
<sequence length="550" mass="56622">MLVDGLGFRWDVGQDGVINDGNGDAYDTGMVLVVDGVRFPRADRTAEMDGRQLAHGPAPFGNLLVTRKVYVPASEGWARFLEILHNPTDAALTALVRVETNVGSDAGTTITQTYSGDREFTREDRWLATDDIDASGDPSLNFNFYGPGAAIAPESVGMVVTDCSLPNGPAVEFVLPLPPGGTRVLMHFGGQRASQADAHANAAYLDGLPASALLGMTAAERAGLINWAIDTDTDDDGAEDVDDNCPSTPNPDQVDTDTDSVGDACDPDDDNDAILDVLDNCPLAPNPDQADLDGDGAGDACDPDDDGDGVPDSGDNCPSVANAGQENNPEESPPDQFGDACDGDDDNDALVDEADNCPLVPNPNQADEDEDGRGDACDLNARDMDDDGVEDGSDNCIAVPNPGQSDLDDDGEGDACDGDDDGDGAPDGSDNCPVTSNPSQSDADDDGAGDRCDDDDDGDGVPDGGDNCPLLSNSAQEDANDDGVGDACACDAPPKPDGTPCDDGDPCTLTDACEGGVCKGSDPLQCAPSGDACTAARCHSRYGECALFPN</sequence>
<dbReference type="GO" id="GO:0007155">
    <property type="term" value="P:cell adhesion"/>
    <property type="evidence" value="ECO:0007669"/>
    <property type="project" value="InterPro"/>
</dbReference>
<dbReference type="FunFam" id="4.10.1080.10:FF:000001">
    <property type="entry name" value="Thrombospondin 3"/>
    <property type="match status" value="1"/>
</dbReference>
<reference evidence="4 5" key="1">
    <citation type="submission" date="2014-02" db="EMBL/GenBank/DDBJ databases">
        <title>The small core and large imbalanced accessory genome model reveals a collaborative survival strategy of Sorangium cellulosum strains in nature.</title>
        <authorList>
            <person name="Han K."/>
            <person name="Peng R."/>
            <person name="Blom J."/>
            <person name="Li Y.-Z."/>
        </authorList>
    </citation>
    <scope>NUCLEOTIDE SEQUENCE [LARGE SCALE GENOMIC DNA]</scope>
    <source>
        <strain evidence="4 5">So0011-07</strain>
    </source>
</reference>
<protein>
    <submittedName>
        <fullName evidence="4">Uncharacterized protein</fullName>
    </submittedName>
</protein>
<evidence type="ECO:0000256" key="2">
    <source>
        <dbReference type="ARBA" id="ARBA00022837"/>
    </source>
</evidence>
<keyword evidence="2" id="KW-0106">Calcium</keyword>
<name>A0A150RFI7_SORCE</name>
<dbReference type="PANTHER" id="PTHR10199">
    <property type="entry name" value="THROMBOSPONDIN"/>
    <property type="match status" value="1"/>
</dbReference>
<evidence type="ECO:0000256" key="3">
    <source>
        <dbReference type="SAM" id="MobiDB-lite"/>
    </source>
</evidence>
<feature type="compositionally biased region" description="Acidic residues" evidence="3">
    <location>
        <begin position="406"/>
        <end position="424"/>
    </location>
</feature>
<evidence type="ECO:0000313" key="5">
    <source>
        <dbReference type="Proteomes" id="UP000075635"/>
    </source>
</evidence>
<gene>
    <name evidence="4" type="ORF">BE17_19105</name>
</gene>
<feature type="non-terminal residue" evidence="4">
    <location>
        <position position="550"/>
    </location>
</feature>
<evidence type="ECO:0000313" key="4">
    <source>
        <dbReference type="EMBL" id="KYF79035.1"/>
    </source>
</evidence>